<dbReference type="AlphaFoldDB" id="A0A512BA76"/>
<dbReference type="InterPro" id="IPR002763">
    <property type="entry name" value="DUF72"/>
</dbReference>
<reference evidence="1 2" key="1">
    <citation type="submission" date="2019-07" db="EMBL/GenBank/DDBJ databases">
        <title>Whole genome shotgun sequence of Segetibacter aerophilus NBRC 106135.</title>
        <authorList>
            <person name="Hosoyama A."/>
            <person name="Uohara A."/>
            <person name="Ohji S."/>
            <person name="Ichikawa N."/>
        </authorList>
    </citation>
    <scope>NUCLEOTIDE SEQUENCE [LARGE SCALE GENOMIC DNA]</scope>
    <source>
        <strain evidence="1 2">NBRC 106135</strain>
    </source>
</reference>
<proteinExistence type="predicted"/>
<dbReference type="PANTHER" id="PTHR30348">
    <property type="entry name" value="UNCHARACTERIZED PROTEIN YECE"/>
    <property type="match status" value="1"/>
</dbReference>
<dbReference type="Gene3D" id="3.20.20.410">
    <property type="entry name" value="Protein of unknown function UPF0759"/>
    <property type="match status" value="1"/>
</dbReference>
<dbReference type="PANTHER" id="PTHR30348:SF9">
    <property type="entry name" value="UPF0759 PROTEIN YECE"/>
    <property type="match status" value="1"/>
</dbReference>
<gene>
    <name evidence="1" type="ORF">SAE01_12330</name>
</gene>
<comment type="caution">
    <text evidence="1">The sequence shown here is derived from an EMBL/GenBank/DDBJ whole genome shotgun (WGS) entry which is preliminary data.</text>
</comment>
<dbReference type="Pfam" id="PF01904">
    <property type="entry name" value="DUF72"/>
    <property type="match status" value="1"/>
</dbReference>
<protein>
    <recommendedName>
        <fullName evidence="3">DUF72 domain-containing protein</fullName>
    </recommendedName>
</protein>
<accession>A0A512BA76</accession>
<evidence type="ECO:0000313" key="2">
    <source>
        <dbReference type="Proteomes" id="UP000321513"/>
    </source>
</evidence>
<dbReference type="Proteomes" id="UP000321513">
    <property type="component" value="Unassembled WGS sequence"/>
</dbReference>
<dbReference type="EMBL" id="BJYT01000004">
    <property type="protein sequence ID" value="GEO08737.1"/>
    <property type="molecule type" value="Genomic_DNA"/>
</dbReference>
<sequence length="266" mass="31513">MRQDFPVEPLNNALVLKGKSSDLKIYYGTTNWRKPEWIGKLYSVGTRESTYLSEYSKHFNGIEMSVTHYKYYQRSSIEKWAAKTADKDFVFCPKFPQSISHLSPFHDIDDKTSWFLDGIAGFEKQLGPIYLTLTDEFKLKPTRKEKLFTYMKSLPIDLQFFLELRHKDWFDEDYEDTLKFLRDHNIGLLILDHPVWPLHLDLTVPKCFIRYFPSEDFSRLDKWFAKIKEWEARGLKEAYLFVATNDGGAIEQMEHALYFKSLVDKV</sequence>
<evidence type="ECO:0008006" key="3">
    <source>
        <dbReference type="Google" id="ProtNLM"/>
    </source>
</evidence>
<name>A0A512BA76_9BACT</name>
<keyword evidence="2" id="KW-1185">Reference proteome</keyword>
<organism evidence="1 2">
    <name type="scientific">Segetibacter aerophilus</name>
    <dbReference type="NCBI Taxonomy" id="670293"/>
    <lineage>
        <taxon>Bacteria</taxon>
        <taxon>Pseudomonadati</taxon>
        <taxon>Bacteroidota</taxon>
        <taxon>Chitinophagia</taxon>
        <taxon>Chitinophagales</taxon>
        <taxon>Chitinophagaceae</taxon>
        <taxon>Segetibacter</taxon>
    </lineage>
</organism>
<dbReference type="OrthoDB" id="9780310at2"/>
<dbReference type="InterPro" id="IPR036520">
    <property type="entry name" value="UPF0759_sf"/>
</dbReference>
<dbReference type="SUPFAM" id="SSF117396">
    <property type="entry name" value="TM1631-like"/>
    <property type="match status" value="1"/>
</dbReference>
<evidence type="ECO:0000313" key="1">
    <source>
        <dbReference type="EMBL" id="GEO08737.1"/>
    </source>
</evidence>
<dbReference type="RefSeq" id="WP_147202804.1">
    <property type="nucleotide sequence ID" value="NZ_BJYT01000004.1"/>
</dbReference>